<reference evidence="2 3" key="1">
    <citation type="submission" date="2015-05" db="EMBL/GenBank/DDBJ databases">
        <title>Evolution of Trichinella species and genotypes.</title>
        <authorList>
            <person name="Korhonen P.K."/>
            <person name="Edoardo P."/>
            <person name="Giuseppe L.R."/>
            <person name="Gasser R.B."/>
        </authorList>
    </citation>
    <scope>NUCLEOTIDE SEQUENCE [LARGE SCALE GENOMIC DNA]</scope>
    <source>
        <strain evidence="2">ISS10</strain>
    </source>
</reference>
<sequence>MGTTLTTNGRFESPGPGTGHNLRSTSGHGDVQHWQIDSRHSTATNQRSTNVDASCDDELEIVVILKFFRQWNVAFDGRLVAVFGYTEATGHRFGCTRCIVGVDAFSVRRQAGREEFIPVGLFPFPNRAHPLHHDAHIRRYLYHCLESFFGEILLDMVFEKRFALFLLLMGNYEQMNGEIDDGRRHLQRE</sequence>
<accession>A0A0V1L1V6</accession>
<dbReference type="OrthoDB" id="10345753at2759"/>
<comment type="caution">
    <text evidence="2">The sequence shown here is derived from an EMBL/GenBank/DDBJ whole genome shotgun (WGS) entry which is preliminary data.</text>
</comment>
<feature type="compositionally biased region" description="Polar residues" evidence="1">
    <location>
        <begin position="1"/>
        <end position="10"/>
    </location>
</feature>
<evidence type="ECO:0000313" key="2">
    <source>
        <dbReference type="EMBL" id="KRZ53253.1"/>
    </source>
</evidence>
<feature type="region of interest" description="Disordered" evidence="1">
    <location>
        <begin position="1"/>
        <end position="30"/>
    </location>
</feature>
<organism evidence="2 3">
    <name type="scientific">Trichinella nativa</name>
    <dbReference type="NCBI Taxonomy" id="6335"/>
    <lineage>
        <taxon>Eukaryota</taxon>
        <taxon>Metazoa</taxon>
        <taxon>Ecdysozoa</taxon>
        <taxon>Nematoda</taxon>
        <taxon>Enoplea</taxon>
        <taxon>Dorylaimia</taxon>
        <taxon>Trichinellida</taxon>
        <taxon>Trichinellidae</taxon>
        <taxon>Trichinella</taxon>
    </lineage>
</organism>
<gene>
    <name evidence="2" type="ORF">T02_6173</name>
</gene>
<name>A0A0V1L1V6_9BILA</name>
<keyword evidence="3" id="KW-1185">Reference proteome</keyword>
<evidence type="ECO:0000256" key="1">
    <source>
        <dbReference type="SAM" id="MobiDB-lite"/>
    </source>
</evidence>
<dbReference type="Proteomes" id="UP000054721">
    <property type="component" value="Unassembled WGS sequence"/>
</dbReference>
<dbReference type="EMBL" id="JYDW01000169">
    <property type="protein sequence ID" value="KRZ53253.1"/>
    <property type="molecule type" value="Genomic_DNA"/>
</dbReference>
<protein>
    <submittedName>
        <fullName evidence="2">Uncharacterized protein</fullName>
    </submittedName>
</protein>
<proteinExistence type="predicted"/>
<evidence type="ECO:0000313" key="3">
    <source>
        <dbReference type="Proteomes" id="UP000054721"/>
    </source>
</evidence>
<dbReference type="AlphaFoldDB" id="A0A0V1L1V6"/>